<protein>
    <submittedName>
        <fullName evidence="5">3481_t:CDS:1</fullName>
    </submittedName>
</protein>
<gene>
    <name evidence="5" type="ORF">FCALED_LOCUS10010</name>
</gene>
<evidence type="ECO:0000256" key="3">
    <source>
        <dbReference type="SAM" id="Coils"/>
    </source>
</evidence>
<dbReference type="PROSITE" id="PS50011">
    <property type="entry name" value="PROTEIN_KINASE_DOM"/>
    <property type="match status" value="2"/>
</dbReference>
<dbReference type="SUPFAM" id="SSF81901">
    <property type="entry name" value="HCP-like"/>
    <property type="match status" value="1"/>
</dbReference>
<sequence>MDIALKDFEIPSDLIKPVGPLNNAGGENHIKKRIFFNSPVAEKEIGKFKKNDPKLRELEKEAKLIHKICTCRFVLTFYGFIRQNTSYSVISKWSEYNLQTYLAEYPNMEWTKKLSIASGIASALNFIHKEDILHHDIKSGNIYLNACLQVKLHGFRVAEGSSISPVMLASASEPTDPRWTSPERFKDNEYTSASEIYSFSLVLWEIINHNIPFHDVNYDLIKNKVLNGEHPQPEKTNGTLVEYQEIMENGRDINPKKRPSAKQMFEVLSHLESKEWLGHMLPRIGDDDLSQSDFKTSAFSPMNSKLLEFPISRLTDLASTTDTCKAVLKLFENAKRNRDLFDRSVNIIKVGKVMLNEVKQTIDQSINLYWKDYIEESSALQRYSNYLLNIENVKAFIEVDNAEVRQEISTLNDELESITNELHKSVQHWKSEFNRCRVSKGKFKAAAKMLILYKTVSPQPIIDCEIPSYFADTEHSSVVLGSKNHIKKGLYMYSASVAEKIVGKYEKNDPKLLELREEVDFLKSLSECENILKVYGLVRRNTSYSVILKWGEHNLQPYLAKNHNMEWTKKLSIARGITNALKFIHKENILHYDIRSDNIYLDNRLQPKLFGFRIVKDSPIMMTSANEPTNPRWTPPEKFRGEKYTNASEIYSFSLILWEIINHKVPFHNIDPDEIKIQILNGTLPQPETNNNAPVKYQEIMKRGCNFDPRKRPSIEEIFNVLNELDSEWHNVDIGDEDNNFLSPNAAFKDDASFEDSEFSFHTDFSNSNNSTSDLNLNVTTHFAKKHLTLDKFNPFRKHLDIEDAIKLHNGRQYKKAWKLFKEIERKTGTNDAKFCVGYYYLKGFHEGRGGISDPDTSLKYLYQAAKAGQRNAQYWYAEVLLNSNYKLKAQKIDRDHKLAMAFLEEAAKHGCVSALRDLGEIKKKGKYGSSHDRTIGKNMIRKAHTMSLLYSLDSLK</sequence>
<keyword evidence="2" id="KW-0067">ATP-binding</keyword>
<dbReference type="EMBL" id="CAJVPQ010003508">
    <property type="protein sequence ID" value="CAG8629927.1"/>
    <property type="molecule type" value="Genomic_DNA"/>
</dbReference>
<dbReference type="PANTHER" id="PTHR44329:SF298">
    <property type="entry name" value="MIXED LINEAGE KINASE DOMAIN-LIKE PROTEIN"/>
    <property type="match status" value="1"/>
</dbReference>
<dbReference type="SMART" id="SM00220">
    <property type="entry name" value="S_TKc"/>
    <property type="match status" value="1"/>
</dbReference>
<dbReference type="PROSITE" id="PS00109">
    <property type="entry name" value="PROTEIN_KINASE_TYR"/>
    <property type="match status" value="1"/>
</dbReference>
<dbReference type="Gene3D" id="1.25.40.10">
    <property type="entry name" value="Tetratricopeptide repeat domain"/>
    <property type="match status" value="1"/>
</dbReference>
<proteinExistence type="predicted"/>
<evidence type="ECO:0000259" key="4">
    <source>
        <dbReference type="PROSITE" id="PS50011"/>
    </source>
</evidence>
<evidence type="ECO:0000313" key="6">
    <source>
        <dbReference type="Proteomes" id="UP000789570"/>
    </source>
</evidence>
<feature type="domain" description="Protein kinase" evidence="4">
    <location>
        <begin position="464"/>
        <end position="730"/>
    </location>
</feature>
<dbReference type="SUPFAM" id="SSF56112">
    <property type="entry name" value="Protein kinase-like (PK-like)"/>
    <property type="match status" value="2"/>
</dbReference>
<dbReference type="AlphaFoldDB" id="A0A9N9D7L6"/>
<keyword evidence="3" id="KW-0175">Coiled coil</keyword>
<dbReference type="PANTHER" id="PTHR44329">
    <property type="entry name" value="SERINE/THREONINE-PROTEIN KINASE TNNI3K-RELATED"/>
    <property type="match status" value="1"/>
</dbReference>
<name>A0A9N9D7L6_9GLOM</name>
<dbReference type="GO" id="GO:0004672">
    <property type="term" value="F:protein kinase activity"/>
    <property type="evidence" value="ECO:0007669"/>
    <property type="project" value="InterPro"/>
</dbReference>
<dbReference type="Proteomes" id="UP000789570">
    <property type="component" value="Unassembled WGS sequence"/>
</dbReference>
<dbReference type="InterPro" id="IPR008266">
    <property type="entry name" value="Tyr_kinase_AS"/>
</dbReference>
<keyword evidence="1" id="KW-0547">Nucleotide-binding</keyword>
<organism evidence="5 6">
    <name type="scientific">Funneliformis caledonium</name>
    <dbReference type="NCBI Taxonomy" id="1117310"/>
    <lineage>
        <taxon>Eukaryota</taxon>
        <taxon>Fungi</taxon>
        <taxon>Fungi incertae sedis</taxon>
        <taxon>Mucoromycota</taxon>
        <taxon>Glomeromycotina</taxon>
        <taxon>Glomeromycetes</taxon>
        <taxon>Glomerales</taxon>
        <taxon>Glomeraceae</taxon>
        <taxon>Funneliformis</taxon>
    </lineage>
</organism>
<evidence type="ECO:0000313" key="5">
    <source>
        <dbReference type="EMBL" id="CAG8629927.1"/>
    </source>
</evidence>
<dbReference type="PROSITE" id="PS00108">
    <property type="entry name" value="PROTEIN_KINASE_ST"/>
    <property type="match status" value="1"/>
</dbReference>
<feature type="coiled-coil region" evidence="3">
    <location>
        <begin position="394"/>
        <end position="421"/>
    </location>
</feature>
<dbReference type="GO" id="GO:0097527">
    <property type="term" value="P:necroptotic signaling pathway"/>
    <property type="evidence" value="ECO:0007669"/>
    <property type="project" value="TreeGrafter"/>
</dbReference>
<dbReference type="GO" id="GO:0005524">
    <property type="term" value="F:ATP binding"/>
    <property type="evidence" value="ECO:0007669"/>
    <property type="project" value="UniProtKB-KW"/>
</dbReference>
<dbReference type="InterPro" id="IPR011009">
    <property type="entry name" value="Kinase-like_dom_sf"/>
</dbReference>
<dbReference type="InterPro" id="IPR000719">
    <property type="entry name" value="Prot_kinase_dom"/>
</dbReference>
<evidence type="ECO:0000256" key="1">
    <source>
        <dbReference type="ARBA" id="ARBA00022741"/>
    </source>
</evidence>
<dbReference type="OrthoDB" id="3269467at2759"/>
<keyword evidence="6" id="KW-1185">Reference proteome</keyword>
<reference evidence="5" key="1">
    <citation type="submission" date="2021-06" db="EMBL/GenBank/DDBJ databases">
        <authorList>
            <person name="Kallberg Y."/>
            <person name="Tangrot J."/>
            <person name="Rosling A."/>
        </authorList>
    </citation>
    <scope>NUCLEOTIDE SEQUENCE</scope>
    <source>
        <strain evidence="5">UK204</strain>
    </source>
</reference>
<dbReference type="Gene3D" id="1.10.510.10">
    <property type="entry name" value="Transferase(Phosphotransferase) domain 1"/>
    <property type="match status" value="2"/>
</dbReference>
<dbReference type="InterPro" id="IPR011990">
    <property type="entry name" value="TPR-like_helical_dom_sf"/>
</dbReference>
<comment type="caution">
    <text evidence="5">The sequence shown here is derived from an EMBL/GenBank/DDBJ whole genome shotgun (WGS) entry which is preliminary data.</text>
</comment>
<dbReference type="InterPro" id="IPR051681">
    <property type="entry name" value="Ser/Thr_Kinases-Pseudokinases"/>
</dbReference>
<evidence type="ECO:0000256" key="2">
    <source>
        <dbReference type="ARBA" id="ARBA00022840"/>
    </source>
</evidence>
<dbReference type="InterPro" id="IPR008271">
    <property type="entry name" value="Ser/Thr_kinase_AS"/>
</dbReference>
<accession>A0A9N9D7L6</accession>
<dbReference type="InterPro" id="IPR001245">
    <property type="entry name" value="Ser-Thr/Tyr_kinase_cat_dom"/>
</dbReference>
<feature type="domain" description="Protein kinase" evidence="4">
    <location>
        <begin position="1"/>
        <end position="277"/>
    </location>
</feature>
<dbReference type="Pfam" id="PF07714">
    <property type="entry name" value="PK_Tyr_Ser-Thr"/>
    <property type="match status" value="2"/>
</dbReference>